<dbReference type="Proteomes" id="UP000076077">
    <property type="component" value="Chromosome"/>
</dbReference>
<dbReference type="SUPFAM" id="SSF142433">
    <property type="entry name" value="CinA-like"/>
    <property type="match status" value="1"/>
</dbReference>
<evidence type="ECO:0000313" key="3">
    <source>
        <dbReference type="EMBL" id="MCX2803064.1"/>
    </source>
</evidence>
<evidence type="ECO:0000313" key="2">
    <source>
        <dbReference type="EMBL" id="AMX04176.1"/>
    </source>
</evidence>
<feature type="domain" description="CinA C-terminal" evidence="1">
    <location>
        <begin position="9"/>
        <end position="164"/>
    </location>
</feature>
<dbReference type="EMBL" id="JAPHQB010000030">
    <property type="protein sequence ID" value="MCX2803064.1"/>
    <property type="molecule type" value="Genomic_DNA"/>
</dbReference>
<name>A0A143HRN4_MICTH</name>
<dbReference type="KEGG" id="mthd:A3224_10040"/>
<dbReference type="RefSeq" id="WP_067157802.1">
    <property type="nucleotide sequence ID" value="NZ_CP014864.1"/>
</dbReference>
<reference evidence="2" key="2">
    <citation type="submission" date="2016-03" db="EMBL/GenBank/DDBJ databases">
        <authorList>
            <person name="Ploux O."/>
        </authorList>
    </citation>
    <scope>NUCLEOTIDE SEQUENCE [LARGE SCALE GENOMIC DNA]</scope>
    <source>
        <strain evidence="2">DAU221</strain>
    </source>
</reference>
<keyword evidence="4" id="KW-1185">Reference proteome</keyword>
<dbReference type="Proteomes" id="UP001209730">
    <property type="component" value="Unassembled WGS sequence"/>
</dbReference>
<gene>
    <name evidence="2" type="ORF">A3224_10040</name>
    <name evidence="3" type="ORF">OQJ68_14815</name>
</gene>
<dbReference type="Gene3D" id="3.90.950.20">
    <property type="entry name" value="CinA-like"/>
    <property type="match status" value="1"/>
</dbReference>
<reference evidence="3" key="3">
    <citation type="submission" date="2022-11" db="EMBL/GenBank/DDBJ databases">
        <title>Chitin-degrading and fungicidal potential of chitinolytic bacterial strains from marine environment of the Pacific Ocean regions.</title>
        <authorList>
            <person name="Pentekhina I."/>
            <person name="Nedashkovskaya O."/>
            <person name="Seitkalieva A."/>
            <person name="Podvolotskaya A."/>
            <person name="Tekutyeva L."/>
            <person name="Balabanova L."/>
        </authorList>
    </citation>
    <scope>NUCLEOTIDE SEQUENCE</scope>
    <source>
        <strain evidence="3">KMM 6838</strain>
    </source>
</reference>
<dbReference type="NCBIfam" id="TIGR00199">
    <property type="entry name" value="PncC_domain"/>
    <property type="match status" value="1"/>
</dbReference>
<dbReference type="Pfam" id="PF02464">
    <property type="entry name" value="CinA"/>
    <property type="match status" value="1"/>
</dbReference>
<organism evidence="2 4">
    <name type="scientific">Microbulbifer thermotolerans</name>
    <dbReference type="NCBI Taxonomy" id="252514"/>
    <lineage>
        <taxon>Bacteria</taxon>
        <taxon>Pseudomonadati</taxon>
        <taxon>Pseudomonadota</taxon>
        <taxon>Gammaproteobacteria</taxon>
        <taxon>Cellvibrionales</taxon>
        <taxon>Microbulbiferaceae</taxon>
        <taxon>Microbulbifer</taxon>
    </lineage>
</organism>
<proteinExistence type="predicted"/>
<accession>A0A143HRN4</accession>
<evidence type="ECO:0000259" key="1">
    <source>
        <dbReference type="Pfam" id="PF02464"/>
    </source>
</evidence>
<dbReference type="InterPro" id="IPR036653">
    <property type="entry name" value="CinA-like_C"/>
</dbReference>
<dbReference type="EMBL" id="CP014864">
    <property type="protein sequence ID" value="AMX04176.1"/>
    <property type="molecule type" value="Genomic_DNA"/>
</dbReference>
<dbReference type="AlphaFoldDB" id="A0A143HRN4"/>
<dbReference type="InterPro" id="IPR008136">
    <property type="entry name" value="CinA_C"/>
</dbReference>
<reference evidence="4" key="1">
    <citation type="submission" date="2016-03" db="EMBL/GenBank/DDBJ databases">
        <authorList>
            <person name="Lee Y.-S."/>
            <person name="Choi Y.-L."/>
        </authorList>
    </citation>
    <scope>NUCLEOTIDE SEQUENCE [LARGE SCALE GENOMIC DNA]</scope>
    <source>
        <strain evidence="4">DAU221</strain>
    </source>
</reference>
<dbReference type="OrthoDB" id="9801454at2"/>
<protein>
    <submittedName>
        <fullName evidence="3">CinA family protein</fullName>
    </submittedName>
    <submittedName>
        <fullName evidence="2">Damage-inducible protein CinA</fullName>
    </submittedName>
</protein>
<dbReference type="STRING" id="252514.A3224_10040"/>
<evidence type="ECO:0000313" key="4">
    <source>
        <dbReference type="Proteomes" id="UP000076077"/>
    </source>
</evidence>
<sequence length="171" mass="18314">MTENMEIFELAQALGEALKKRGWRATAAESCTGGGIADAMTSVPGASEWFEGALVSYANRIKRDMLFVSEDDLETFGAVSEPVVRQMASGVLAMMDANVATAVSGIAGPEGGTEEKPVGTVWIAWAHSEGQEPVTIEARCYHFDGDRAAIRRQSVIAALRGMLELVRAHPE</sequence>
<dbReference type="GeneID" id="76608390"/>